<evidence type="ECO:0000256" key="2">
    <source>
        <dbReference type="ARBA" id="ARBA00022801"/>
    </source>
</evidence>
<dbReference type="GO" id="GO:0016813">
    <property type="term" value="F:hydrolase activity, acting on carbon-nitrogen (but not peptide) bonds, in linear amidines"/>
    <property type="evidence" value="ECO:0007669"/>
    <property type="project" value="InterPro"/>
</dbReference>
<dbReference type="InterPro" id="IPR010158">
    <property type="entry name" value="Amidase_Cbmase"/>
</dbReference>
<dbReference type="Pfam" id="PF01546">
    <property type="entry name" value="Peptidase_M20"/>
    <property type="match status" value="1"/>
</dbReference>
<dbReference type="PIRSF" id="PIRSF001235">
    <property type="entry name" value="Amidase_carbamoylase"/>
    <property type="match status" value="1"/>
</dbReference>
<dbReference type="PANTHER" id="PTHR32494:SF5">
    <property type="entry name" value="ALLANTOATE AMIDOHYDROLASE"/>
    <property type="match status" value="1"/>
</dbReference>
<sequence length="435" mass="48301">MLSSLKIKPGRLMKTIHETADMFGAAFPWGKDPTETGLLRLALTDMDKGARDWFAKEVKSLGCEYKVDELGNQFAIYPGKDMSAIPTGVGSHLDSQPTAGRYDGPLGVLSGLEILRTLKESNYVPNYPIALINWTNEEGARFPYPLLGSSVYAGIKPKEDMYSIKAIDGSHPTVLEELERIGYKGDTECAFEANPVACHFEIHIEQAPYLERGNKKIGVVTGVQSYCWEEITVTGKSSHTETTPLDDRADPMLAAAKMIAKSREIALKYDGLVSTGLIEASPRSFNVLPETVKFSLDTRNYDDAKLDAMLVELKEEFAKIAEECIGKDSKIPITIDYNHLMTSRRAYFHEDCKDCIRDASHEVVGEEYTMDLVARACHDSKAMSTIVPTAMVFIPCRDGLSHNPREFSTPEQCEDGFKVLMGAVLRYDQLRASRA</sequence>
<comment type="similarity">
    <text evidence="1">Belongs to the peptidase M20A family.</text>
</comment>
<evidence type="ECO:0008006" key="5">
    <source>
        <dbReference type="Google" id="ProtNLM"/>
    </source>
</evidence>
<evidence type="ECO:0000313" key="4">
    <source>
        <dbReference type="Proteomes" id="UP000019384"/>
    </source>
</evidence>
<organism evidence="3 4">
    <name type="scientific">Kuraishia capsulata CBS 1993</name>
    <dbReference type="NCBI Taxonomy" id="1382522"/>
    <lineage>
        <taxon>Eukaryota</taxon>
        <taxon>Fungi</taxon>
        <taxon>Dikarya</taxon>
        <taxon>Ascomycota</taxon>
        <taxon>Saccharomycotina</taxon>
        <taxon>Pichiomycetes</taxon>
        <taxon>Pichiales</taxon>
        <taxon>Pichiaceae</taxon>
        <taxon>Kuraishia</taxon>
    </lineage>
</organism>
<dbReference type="InterPro" id="IPR002933">
    <property type="entry name" value="Peptidase_M20"/>
</dbReference>
<dbReference type="GeneID" id="34519502"/>
<keyword evidence="4" id="KW-1185">Reference proteome</keyword>
<dbReference type="Gene3D" id="3.40.630.10">
    <property type="entry name" value="Zn peptidases"/>
    <property type="match status" value="1"/>
</dbReference>
<keyword evidence="2" id="KW-0378">Hydrolase</keyword>
<reference evidence="3" key="1">
    <citation type="submission" date="2013-12" db="EMBL/GenBank/DDBJ databases">
        <authorList>
            <person name="Genoscope - CEA"/>
        </authorList>
    </citation>
    <scope>NUCLEOTIDE SEQUENCE</scope>
    <source>
        <strain evidence="3">CBS 1993</strain>
    </source>
</reference>
<dbReference type="RefSeq" id="XP_022458114.1">
    <property type="nucleotide sequence ID" value="XM_022604321.1"/>
</dbReference>
<dbReference type="AlphaFoldDB" id="W6MIW0"/>
<gene>
    <name evidence="3" type="ORF">KUCA_T00002077001</name>
</gene>
<dbReference type="InterPro" id="IPR036264">
    <property type="entry name" value="Bact_exopeptidase_dim_dom"/>
</dbReference>
<protein>
    <recommendedName>
        <fullName evidence="5">Peptidase M20 dimerisation domain-containing protein</fullName>
    </recommendedName>
</protein>
<dbReference type="SUPFAM" id="SSF55031">
    <property type="entry name" value="Bacterial exopeptidase dimerisation domain"/>
    <property type="match status" value="1"/>
</dbReference>
<dbReference type="Gene3D" id="3.30.70.360">
    <property type="match status" value="1"/>
</dbReference>
<accession>W6MIW0</accession>
<dbReference type="NCBIfam" id="TIGR01879">
    <property type="entry name" value="hydantase"/>
    <property type="match status" value="1"/>
</dbReference>
<dbReference type="Proteomes" id="UP000019384">
    <property type="component" value="Unassembled WGS sequence"/>
</dbReference>
<dbReference type="STRING" id="1382522.W6MIW0"/>
<dbReference type="PANTHER" id="PTHR32494">
    <property type="entry name" value="ALLANTOATE DEIMINASE-RELATED"/>
    <property type="match status" value="1"/>
</dbReference>
<proteinExistence type="inferred from homology"/>
<evidence type="ECO:0000313" key="3">
    <source>
        <dbReference type="EMBL" id="CDK26106.1"/>
    </source>
</evidence>
<dbReference type="SUPFAM" id="SSF53187">
    <property type="entry name" value="Zn-dependent exopeptidases"/>
    <property type="match status" value="1"/>
</dbReference>
<dbReference type="EMBL" id="HG793126">
    <property type="protein sequence ID" value="CDK26106.1"/>
    <property type="molecule type" value="Genomic_DNA"/>
</dbReference>
<evidence type="ECO:0000256" key="1">
    <source>
        <dbReference type="ARBA" id="ARBA00006247"/>
    </source>
</evidence>
<dbReference type="OrthoDB" id="4676at2759"/>
<dbReference type="HOGENOM" id="CLU_024588_2_0_1"/>
<dbReference type="CDD" id="cd03884">
    <property type="entry name" value="M20_bAS"/>
    <property type="match status" value="1"/>
</dbReference>
<reference evidence="3" key="2">
    <citation type="submission" date="2014-02" db="EMBL/GenBank/DDBJ databases">
        <title>Complete DNA sequence of /Kuraishia capsulata/ illustrates novel genomic features among budding yeasts (/Saccharomycotina/).</title>
        <authorList>
            <person name="Morales L."/>
            <person name="Noel B."/>
            <person name="Porcel B."/>
            <person name="Marcet-Houben M."/>
            <person name="Hullo M-F."/>
            <person name="Sacerdot C."/>
            <person name="Tekaia F."/>
            <person name="Leh-Louis V."/>
            <person name="Despons L."/>
            <person name="Khanna V."/>
            <person name="Aury J-M."/>
            <person name="Barbe V."/>
            <person name="Couloux A."/>
            <person name="Labadie K."/>
            <person name="Pelletier E."/>
            <person name="Souciet J-L."/>
            <person name="Boekhout T."/>
            <person name="Gabaldon T."/>
            <person name="Wincker P."/>
            <person name="Dujon B."/>
        </authorList>
    </citation>
    <scope>NUCLEOTIDE SEQUENCE</scope>
    <source>
        <strain evidence="3">CBS 1993</strain>
    </source>
</reference>
<name>W6MIW0_9ASCO</name>